<gene>
    <name evidence="2" type="ORF">Dsin_026473</name>
</gene>
<evidence type="ECO:0000313" key="3">
    <source>
        <dbReference type="Proteomes" id="UP001281410"/>
    </source>
</evidence>
<keyword evidence="3" id="KW-1185">Reference proteome</keyword>
<accession>A0AAD9ZZB2</accession>
<proteinExistence type="predicted"/>
<keyword evidence="1" id="KW-1133">Transmembrane helix</keyword>
<evidence type="ECO:0000256" key="1">
    <source>
        <dbReference type="SAM" id="Phobius"/>
    </source>
</evidence>
<dbReference type="AlphaFoldDB" id="A0AAD9ZZB2"/>
<dbReference type="EMBL" id="JANJYJ010000008">
    <property type="protein sequence ID" value="KAK3195163.1"/>
    <property type="molecule type" value="Genomic_DNA"/>
</dbReference>
<organism evidence="2 3">
    <name type="scientific">Dipteronia sinensis</name>
    <dbReference type="NCBI Taxonomy" id="43782"/>
    <lineage>
        <taxon>Eukaryota</taxon>
        <taxon>Viridiplantae</taxon>
        <taxon>Streptophyta</taxon>
        <taxon>Embryophyta</taxon>
        <taxon>Tracheophyta</taxon>
        <taxon>Spermatophyta</taxon>
        <taxon>Magnoliopsida</taxon>
        <taxon>eudicotyledons</taxon>
        <taxon>Gunneridae</taxon>
        <taxon>Pentapetalae</taxon>
        <taxon>rosids</taxon>
        <taxon>malvids</taxon>
        <taxon>Sapindales</taxon>
        <taxon>Sapindaceae</taxon>
        <taxon>Hippocastanoideae</taxon>
        <taxon>Acereae</taxon>
        <taxon>Dipteronia</taxon>
    </lineage>
</organism>
<feature type="transmembrane region" description="Helical" evidence="1">
    <location>
        <begin position="20"/>
        <end position="41"/>
    </location>
</feature>
<comment type="caution">
    <text evidence="2">The sequence shown here is derived from an EMBL/GenBank/DDBJ whole genome shotgun (WGS) entry which is preliminary data.</text>
</comment>
<sequence length="102" mass="12061">MQACALLLYKYFFNKIIGFYQVHWFFFYLFLFFAFMSNLLCSWKKYIVLSRSIKIGIPNFLVNGDAAMSSQVILITSANQDMFEIFLVSKCISFLFKNQFLL</sequence>
<reference evidence="2" key="1">
    <citation type="journal article" date="2023" name="Plant J.">
        <title>Genome sequences and population genomics provide insights into the demographic history, inbreeding, and mutation load of two 'living fossil' tree species of Dipteronia.</title>
        <authorList>
            <person name="Feng Y."/>
            <person name="Comes H.P."/>
            <person name="Chen J."/>
            <person name="Zhu S."/>
            <person name="Lu R."/>
            <person name="Zhang X."/>
            <person name="Li P."/>
            <person name="Qiu J."/>
            <person name="Olsen K.M."/>
            <person name="Qiu Y."/>
        </authorList>
    </citation>
    <scope>NUCLEOTIDE SEQUENCE</scope>
    <source>
        <strain evidence="2">NBL</strain>
    </source>
</reference>
<dbReference type="Proteomes" id="UP001281410">
    <property type="component" value="Unassembled WGS sequence"/>
</dbReference>
<name>A0AAD9ZZB2_9ROSI</name>
<protein>
    <submittedName>
        <fullName evidence="2">Uncharacterized protein</fullName>
    </submittedName>
</protein>
<keyword evidence="1" id="KW-0472">Membrane</keyword>
<evidence type="ECO:0000313" key="2">
    <source>
        <dbReference type="EMBL" id="KAK3195163.1"/>
    </source>
</evidence>
<keyword evidence="1" id="KW-0812">Transmembrane</keyword>